<evidence type="ECO:0000259" key="2">
    <source>
        <dbReference type="Pfam" id="PF00107"/>
    </source>
</evidence>
<keyword evidence="1" id="KW-0560">Oxidoreductase</keyword>
<evidence type="ECO:0000313" key="4">
    <source>
        <dbReference type="EMBL" id="CAI9108375.1"/>
    </source>
</evidence>
<dbReference type="Gene3D" id="3.90.180.10">
    <property type="entry name" value="Medium-chain alcohol dehydrogenases, catalytic domain"/>
    <property type="match status" value="1"/>
</dbReference>
<feature type="domain" description="Alcohol dehydrogenase-like C-terminal" evidence="2">
    <location>
        <begin position="175"/>
        <end position="307"/>
    </location>
</feature>
<dbReference type="SUPFAM" id="SSF51735">
    <property type="entry name" value="NAD(P)-binding Rossmann-fold domains"/>
    <property type="match status" value="1"/>
</dbReference>
<gene>
    <name evidence="4" type="ORF">OLC1_LOCUS16475</name>
</gene>
<proteinExistence type="predicted"/>
<evidence type="ECO:0000313" key="5">
    <source>
        <dbReference type="Proteomes" id="UP001161247"/>
    </source>
</evidence>
<dbReference type="AlphaFoldDB" id="A0AAV1DMX2"/>
<evidence type="ECO:0000256" key="1">
    <source>
        <dbReference type="ARBA" id="ARBA00023002"/>
    </source>
</evidence>
<evidence type="ECO:0000259" key="3">
    <source>
        <dbReference type="Pfam" id="PF16884"/>
    </source>
</evidence>
<dbReference type="Gene3D" id="3.40.50.720">
    <property type="entry name" value="NAD(P)-binding Rossmann-like Domain"/>
    <property type="match status" value="1"/>
</dbReference>
<name>A0AAV1DMX2_OLDCO</name>
<dbReference type="InterPro" id="IPR011032">
    <property type="entry name" value="GroES-like_sf"/>
</dbReference>
<dbReference type="InterPro" id="IPR045010">
    <property type="entry name" value="MDR_fam"/>
</dbReference>
<dbReference type="EMBL" id="OX459123">
    <property type="protein sequence ID" value="CAI9108375.1"/>
    <property type="molecule type" value="Genomic_DNA"/>
</dbReference>
<dbReference type="InterPro" id="IPR036291">
    <property type="entry name" value="NAD(P)-bd_dom_sf"/>
</dbReference>
<dbReference type="PANTHER" id="PTHR43205">
    <property type="entry name" value="PROSTAGLANDIN REDUCTASE"/>
    <property type="match status" value="1"/>
</dbReference>
<keyword evidence="5" id="KW-1185">Reference proteome</keyword>
<dbReference type="Proteomes" id="UP001161247">
    <property type="component" value="Chromosome 6"/>
</dbReference>
<dbReference type="InterPro" id="IPR041694">
    <property type="entry name" value="ADH_N_2"/>
</dbReference>
<feature type="domain" description="Oxidoreductase N-terminal" evidence="3">
    <location>
        <begin position="13"/>
        <end position="121"/>
    </location>
</feature>
<reference evidence="4" key="1">
    <citation type="submission" date="2023-03" db="EMBL/GenBank/DDBJ databases">
        <authorList>
            <person name="Julca I."/>
        </authorList>
    </citation>
    <scope>NUCLEOTIDE SEQUENCE</scope>
</reference>
<dbReference type="FunFam" id="3.40.50.720:FF:000121">
    <property type="entry name" value="Prostaglandin reductase 2"/>
    <property type="match status" value="1"/>
</dbReference>
<dbReference type="Pfam" id="PF16884">
    <property type="entry name" value="ADH_N_2"/>
    <property type="match status" value="1"/>
</dbReference>
<sequence length="352" mass="39338">MPGIIEAPVVKNKKVLFKRYIDGNPKESDFEISTESTIKLEVPEGSNGVLLKNLYLSCDAYLCFLMQGAKSSMAETFDGFKLGDPIGGMGVSEVVDSKHPNFSKGDLVWGETLWEEYTYLPEVRALFKIDDHKDIPLSYYTGILGMSGLSAYGGFYEVCQPKEGERVFVSAASGAVGQLVGQFAKISGCYVVGSAGSKEKVELLNELGFDGAFNYKEEKDLDAALKRYFPEGIDIDFENVGGKTLDAVLPNMRMHGRISVCGMISQYNLEKRDPIQNAYWVLFKRLKMEGWAVLDYVHLYQKFIDFILPHVLEKKIKYVEDIVVGLEKGPYAFSALYTGNNFGKQVVKVFRD</sequence>
<protein>
    <submittedName>
        <fullName evidence="4">OLC1v1007948C1</fullName>
    </submittedName>
</protein>
<dbReference type="PANTHER" id="PTHR43205:SF79">
    <property type="entry name" value="ENOYL REDUCTASE (ER) DOMAIN-CONTAINING PROTEIN"/>
    <property type="match status" value="1"/>
</dbReference>
<dbReference type="SUPFAM" id="SSF50129">
    <property type="entry name" value="GroES-like"/>
    <property type="match status" value="1"/>
</dbReference>
<dbReference type="InterPro" id="IPR013149">
    <property type="entry name" value="ADH-like_C"/>
</dbReference>
<dbReference type="Pfam" id="PF00107">
    <property type="entry name" value="ADH_zinc_N"/>
    <property type="match status" value="1"/>
</dbReference>
<dbReference type="GO" id="GO:0032440">
    <property type="term" value="F:2-alkenal reductase [NAD(P)H] activity"/>
    <property type="evidence" value="ECO:0007669"/>
    <property type="project" value="TreeGrafter"/>
</dbReference>
<accession>A0AAV1DMX2</accession>
<organism evidence="4 5">
    <name type="scientific">Oldenlandia corymbosa var. corymbosa</name>
    <dbReference type="NCBI Taxonomy" id="529605"/>
    <lineage>
        <taxon>Eukaryota</taxon>
        <taxon>Viridiplantae</taxon>
        <taxon>Streptophyta</taxon>
        <taxon>Embryophyta</taxon>
        <taxon>Tracheophyta</taxon>
        <taxon>Spermatophyta</taxon>
        <taxon>Magnoliopsida</taxon>
        <taxon>eudicotyledons</taxon>
        <taxon>Gunneridae</taxon>
        <taxon>Pentapetalae</taxon>
        <taxon>asterids</taxon>
        <taxon>lamiids</taxon>
        <taxon>Gentianales</taxon>
        <taxon>Rubiaceae</taxon>
        <taxon>Rubioideae</taxon>
        <taxon>Spermacoceae</taxon>
        <taxon>Hedyotis-Oldenlandia complex</taxon>
        <taxon>Oldenlandia</taxon>
    </lineage>
</organism>